<dbReference type="EMBL" id="OZ021738">
    <property type="protein sequence ID" value="CAK9319297.1"/>
    <property type="molecule type" value="Genomic_DNA"/>
</dbReference>
<reference evidence="1 2" key="1">
    <citation type="submission" date="2024-03" db="EMBL/GenBank/DDBJ databases">
        <authorList>
            <person name="Gkanogiannis A."/>
            <person name="Becerra Lopez-Lavalle L."/>
        </authorList>
    </citation>
    <scope>NUCLEOTIDE SEQUENCE [LARGE SCALE GENOMIC DNA]</scope>
</reference>
<evidence type="ECO:0000313" key="2">
    <source>
        <dbReference type="Proteomes" id="UP001642487"/>
    </source>
</evidence>
<accession>A0ABP0YL78</accession>
<keyword evidence="2" id="KW-1185">Reference proteome</keyword>
<name>A0ABP0YL78_9ROSI</name>
<dbReference type="SUPFAM" id="SSF54403">
    <property type="entry name" value="Cystatin/monellin"/>
    <property type="match status" value="1"/>
</dbReference>
<gene>
    <name evidence="1" type="ORF">CITCOLO1_LOCUS11291</name>
</gene>
<proteinExistence type="predicted"/>
<evidence type="ECO:0000313" key="1">
    <source>
        <dbReference type="EMBL" id="CAK9319297.1"/>
    </source>
</evidence>
<organism evidence="1 2">
    <name type="scientific">Citrullus colocynthis</name>
    <name type="common">colocynth</name>
    <dbReference type="NCBI Taxonomy" id="252529"/>
    <lineage>
        <taxon>Eukaryota</taxon>
        <taxon>Viridiplantae</taxon>
        <taxon>Streptophyta</taxon>
        <taxon>Embryophyta</taxon>
        <taxon>Tracheophyta</taxon>
        <taxon>Spermatophyta</taxon>
        <taxon>Magnoliopsida</taxon>
        <taxon>eudicotyledons</taxon>
        <taxon>Gunneridae</taxon>
        <taxon>Pentapetalae</taxon>
        <taxon>rosids</taxon>
        <taxon>fabids</taxon>
        <taxon>Cucurbitales</taxon>
        <taxon>Cucurbitaceae</taxon>
        <taxon>Benincaseae</taxon>
        <taxon>Citrullus</taxon>
    </lineage>
</organism>
<protein>
    <submittedName>
        <fullName evidence="1">Uncharacterized protein</fullName>
    </submittedName>
</protein>
<sequence length="103" mass="11813">MSSNITVNDDNGWTPIPIDDYIDIVGRFAVVESTYGKVGIIRKFIVVLKAWFKPLEDGKTYRVNVKVEETVLPNPSYEKIYDAIVEHQRDPRSFALLSFDPLH</sequence>
<dbReference type="Proteomes" id="UP001642487">
    <property type="component" value="Chromosome 4"/>
</dbReference>
<dbReference type="InterPro" id="IPR046350">
    <property type="entry name" value="Cystatin_sf"/>
</dbReference>